<dbReference type="InterPro" id="IPR039974">
    <property type="entry name" value="Splicing_factor_SLU7"/>
</dbReference>
<sequence length="127" mass="14523">MATASVAFKSREDDRKQQELEEARKAGLAPAEVDENGKEINPYIPKYISSAPWYLNSKRPSLEHQRIKKVEPFNLTNSSMAEVQKLFLLTTTGPLHVKNKKIENLQLDYDGKQDNWNACNPEGYIPF</sequence>
<keyword evidence="10" id="KW-1185">Reference proteome</keyword>
<evidence type="ECO:0000256" key="8">
    <source>
        <dbReference type="SAM" id="MobiDB-lite"/>
    </source>
</evidence>
<protein>
    <recommendedName>
        <fullName evidence="7">Pre-mRNA-splicing factor SLU7</fullName>
    </recommendedName>
</protein>
<evidence type="ECO:0000313" key="10">
    <source>
        <dbReference type="Proteomes" id="UP000241394"/>
    </source>
</evidence>
<evidence type="ECO:0000256" key="7">
    <source>
        <dbReference type="RuleBase" id="RU367071"/>
    </source>
</evidence>
<evidence type="ECO:0000256" key="6">
    <source>
        <dbReference type="ARBA" id="ARBA00023242"/>
    </source>
</evidence>
<dbReference type="OrthoDB" id="249612at2759"/>
<dbReference type="PANTHER" id="PTHR12942">
    <property type="entry name" value="STEP II SPLICING FACTOR SLU7"/>
    <property type="match status" value="1"/>
</dbReference>
<keyword evidence="6 7" id="KW-0539">Nucleus</keyword>
<comment type="function">
    <text evidence="7">Involved in pre-mRNA splicing.</text>
</comment>
<feature type="compositionally biased region" description="Basic and acidic residues" evidence="8">
    <location>
        <begin position="9"/>
        <end position="25"/>
    </location>
</feature>
<name>A0A2R6P358_ACTCC</name>
<dbReference type="Proteomes" id="UP000241394">
    <property type="component" value="Chromosome LG29"/>
</dbReference>
<comment type="subcellular location">
    <subcellularLocation>
        <location evidence="1 7">Nucleus</location>
    </subcellularLocation>
</comment>
<keyword evidence="5 7" id="KW-0508">mRNA splicing</keyword>
<dbReference type="InParanoid" id="A0A2R6P358"/>
<evidence type="ECO:0000313" key="9">
    <source>
        <dbReference type="EMBL" id="PSR84691.1"/>
    </source>
</evidence>
<comment type="caution">
    <text evidence="9">The sequence shown here is derived from an EMBL/GenBank/DDBJ whole genome shotgun (WGS) entry which is preliminary data.</text>
</comment>
<evidence type="ECO:0000256" key="5">
    <source>
        <dbReference type="ARBA" id="ARBA00023187"/>
    </source>
</evidence>
<dbReference type="GO" id="GO:0000398">
    <property type="term" value="P:mRNA splicing, via spliceosome"/>
    <property type="evidence" value="ECO:0007669"/>
    <property type="project" value="UniProtKB-UniRule"/>
</dbReference>
<evidence type="ECO:0000256" key="3">
    <source>
        <dbReference type="ARBA" id="ARBA00022664"/>
    </source>
</evidence>
<organism evidence="9 10">
    <name type="scientific">Actinidia chinensis var. chinensis</name>
    <name type="common">Chinese soft-hair kiwi</name>
    <dbReference type="NCBI Taxonomy" id="1590841"/>
    <lineage>
        <taxon>Eukaryota</taxon>
        <taxon>Viridiplantae</taxon>
        <taxon>Streptophyta</taxon>
        <taxon>Embryophyta</taxon>
        <taxon>Tracheophyta</taxon>
        <taxon>Spermatophyta</taxon>
        <taxon>Magnoliopsida</taxon>
        <taxon>eudicotyledons</taxon>
        <taxon>Gunneridae</taxon>
        <taxon>Pentapetalae</taxon>
        <taxon>asterids</taxon>
        <taxon>Ericales</taxon>
        <taxon>Actinidiaceae</taxon>
        <taxon>Actinidia</taxon>
    </lineage>
</organism>
<keyword evidence="3 7" id="KW-0507">mRNA processing</keyword>
<dbReference type="GO" id="GO:0030628">
    <property type="term" value="F:pre-mRNA 3'-splice site binding"/>
    <property type="evidence" value="ECO:0007669"/>
    <property type="project" value="UniProtKB-UniRule"/>
</dbReference>
<dbReference type="OMA" id="HCGARTH"/>
<evidence type="ECO:0000256" key="1">
    <source>
        <dbReference type="ARBA" id="ARBA00004123"/>
    </source>
</evidence>
<dbReference type="EMBL" id="NKQK01000029">
    <property type="protein sequence ID" value="PSR84691.1"/>
    <property type="molecule type" value="Genomic_DNA"/>
</dbReference>
<reference evidence="9 10" key="1">
    <citation type="submission" date="2017-07" db="EMBL/GenBank/DDBJ databases">
        <title>An improved, manually edited Actinidia chinensis var. chinensis (kiwifruit) genome highlights the challenges associated with draft genomes and gene prediction in plants.</title>
        <authorList>
            <person name="Pilkington S."/>
            <person name="Crowhurst R."/>
            <person name="Hilario E."/>
            <person name="Nardozza S."/>
            <person name="Fraser L."/>
            <person name="Peng Y."/>
            <person name="Gunaseelan K."/>
            <person name="Simpson R."/>
            <person name="Tahir J."/>
            <person name="Deroles S."/>
            <person name="Templeton K."/>
            <person name="Luo Z."/>
            <person name="Davy M."/>
            <person name="Cheng C."/>
            <person name="Mcneilage M."/>
            <person name="Scaglione D."/>
            <person name="Liu Y."/>
            <person name="Zhang Q."/>
            <person name="Datson P."/>
            <person name="De Silva N."/>
            <person name="Gardiner S."/>
            <person name="Bassett H."/>
            <person name="Chagne D."/>
            <person name="Mccallum J."/>
            <person name="Dzierzon H."/>
            <person name="Deng C."/>
            <person name="Wang Y.-Y."/>
            <person name="Barron N."/>
            <person name="Manako K."/>
            <person name="Bowen J."/>
            <person name="Foster T."/>
            <person name="Erridge Z."/>
            <person name="Tiffin H."/>
            <person name="Waite C."/>
            <person name="Davies K."/>
            <person name="Grierson E."/>
            <person name="Laing W."/>
            <person name="Kirk R."/>
            <person name="Chen X."/>
            <person name="Wood M."/>
            <person name="Montefiori M."/>
            <person name="Brummell D."/>
            <person name="Schwinn K."/>
            <person name="Catanach A."/>
            <person name="Fullerton C."/>
            <person name="Li D."/>
            <person name="Meiyalaghan S."/>
            <person name="Nieuwenhuizen N."/>
            <person name="Read N."/>
            <person name="Prakash R."/>
            <person name="Hunter D."/>
            <person name="Zhang H."/>
            <person name="Mckenzie M."/>
            <person name="Knabel M."/>
            <person name="Harris A."/>
            <person name="Allan A."/>
            <person name="Chen A."/>
            <person name="Janssen B."/>
            <person name="Plunkett B."/>
            <person name="Dwamena C."/>
            <person name="Voogd C."/>
            <person name="Leif D."/>
            <person name="Lafferty D."/>
            <person name="Souleyre E."/>
            <person name="Varkonyi-Gasic E."/>
            <person name="Gambi F."/>
            <person name="Hanley J."/>
            <person name="Yao J.-L."/>
            <person name="Cheung J."/>
            <person name="David K."/>
            <person name="Warren B."/>
            <person name="Marsh K."/>
            <person name="Snowden K."/>
            <person name="Lin-Wang K."/>
            <person name="Brian L."/>
            <person name="Martinez-Sanchez M."/>
            <person name="Wang M."/>
            <person name="Ileperuma N."/>
            <person name="Macnee N."/>
            <person name="Campin R."/>
            <person name="Mcatee P."/>
            <person name="Drummond R."/>
            <person name="Espley R."/>
            <person name="Ireland H."/>
            <person name="Wu R."/>
            <person name="Atkinson R."/>
            <person name="Karunairetnam S."/>
            <person name="Bulley S."/>
            <person name="Chunkath S."/>
            <person name="Hanley Z."/>
            <person name="Storey R."/>
            <person name="Thrimawithana A."/>
            <person name="Thomson S."/>
            <person name="David C."/>
            <person name="Testolin R."/>
        </authorList>
    </citation>
    <scope>NUCLEOTIDE SEQUENCE [LARGE SCALE GENOMIC DNA]</scope>
    <source>
        <strain evidence="10">cv. Red5</strain>
        <tissue evidence="9">Young leaf</tissue>
    </source>
</reference>
<dbReference type="GO" id="GO:0005681">
    <property type="term" value="C:spliceosomal complex"/>
    <property type="evidence" value="ECO:0007669"/>
    <property type="project" value="UniProtKB-UniRule"/>
</dbReference>
<dbReference type="Gramene" id="PSR84691">
    <property type="protein sequence ID" value="PSR84691"/>
    <property type="gene ID" value="CEY00_Acc21815"/>
</dbReference>
<evidence type="ECO:0000256" key="2">
    <source>
        <dbReference type="ARBA" id="ARBA00007203"/>
    </source>
</evidence>
<dbReference type="STRING" id="1590841.A0A2R6P358"/>
<dbReference type="AlphaFoldDB" id="A0A2R6P358"/>
<evidence type="ECO:0000256" key="4">
    <source>
        <dbReference type="ARBA" id="ARBA00022728"/>
    </source>
</evidence>
<reference evidence="10" key="2">
    <citation type="journal article" date="2018" name="BMC Genomics">
        <title>A manually annotated Actinidia chinensis var. chinensis (kiwifruit) genome highlights the challenges associated with draft genomes and gene prediction in plants.</title>
        <authorList>
            <person name="Pilkington S.M."/>
            <person name="Crowhurst R."/>
            <person name="Hilario E."/>
            <person name="Nardozza S."/>
            <person name="Fraser L."/>
            <person name="Peng Y."/>
            <person name="Gunaseelan K."/>
            <person name="Simpson R."/>
            <person name="Tahir J."/>
            <person name="Deroles S.C."/>
            <person name="Templeton K."/>
            <person name="Luo Z."/>
            <person name="Davy M."/>
            <person name="Cheng C."/>
            <person name="McNeilage M."/>
            <person name="Scaglione D."/>
            <person name="Liu Y."/>
            <person name="Zhang Q."/>
            <person name="Datson P."/>
            <person name="De Silva N."/>
            <person name="Gardiner S.E."/>
            <person name="Bassett H."/>
            <person name="Chagne D."/>
            <person name="McCallum J."/>
            <person name="Dzierzon H."/>
            <person name="Deng C."/>
            <person name="Wang Y.Y."/>
            <person name="Barron L."/>
            <person name="Manako K."/>
            <person name="Bowen J."/>
            <person name="Foster T.M."/>
            <person name="Erridge Z.A."/>
            <person name="Tiffin H."/>
            <person name="Waite C.N."/>
            <person name="Davies K.M."/>
            <person name="Grierson E.P."/>
            <person name="Laing W.A."/>
            <person name="Kirk R."/>
            <person name="Chen X."/>
            <person name="Wood M."/>
            <person name="Montefiori M."/>
            <person name="Brummell D.A."/>
            <person name="Schwinn K.E."/>
            <person name="Catanach A."/>
            <person name="Fullerton C."/>
            <person name="Li D."/>
            <person name="Meiyalaghan S."/>
            <person name="Nieuwenhuizen N."/>
            <person name="Read N."/>
            <person name="Prakash R."/>
            <person name="Hunter D."/>
            <person name="Zhang H."/>
            <person name="McKenzie M."/>
            <person name="Knabel M."/>
            <person name="Harris A."/>
            <person name="Allan A.C."/>
            <person name="Gleave A."/>
            <person name="Chen A."/>
            <person name="Janssen B.J."/>
            <person name="Plunkett B."/>
            <person name="Ampomah-Dwamena C."/>
            <person name="Voogd C."/>
            <person name="Leif D."/>
            <person name="Lafferty D."/>
            <person name="Souleyre E.J.F."/>
            <person name="Varkonyi-Gasic E."/>
            <person name="Gambi F."/>
            <person name="Hanley J."/>
            <person name="Yao J.L."/>
            <person name="Cheung J."/>
            <person name="David K.M."/>
            <person name="Warren B."/>
            <person name="Marsh K."/>
            <person name="Snowden K.C."/>
            <person name="Lin-Wang K."/>
            <person name="Brian L."/>
            <person name="Martinez-Sanchez M."/>
            <person name="Wang M."/>
            <person name="Ileperuma N."/>
            <person name="Macnee N."/>
            <person name="Campin R."/>
            <person name="McAtee P."/>
            <person name="Drummond R.S.M."/>
            <person name="Espley R.V."/>
            <person name="Ireland H.S."/>
            <person name="Wu R."/>
            <person name="Atkinson R.G."/>
            <person name="Karunairetnam S."/>
            <person name="Bulley S."/>
            <person name="Chunkath S."/>
            <person name="Hanley Z."/>
            <person name="Storey R."/>
            <person name="Thrimawithana A.H."/>
            <person name="Thomson S."/>
            <person name="David C."/>
            <person name="Testolin R."/>
            <person name="Huang H."/>
            <person name="Hellens R.P."/>
            <person name="Schaffer R.J."/>
        </authorList>
    </citation>
    <scope>NUCLEOTIDE SEQUENCE [LARGE SCALE GENOMIC DNA]</scope>
    <source>
        <strain evidence="10">cv. Red5</strain>
    </source>
</reference>
<keyword evidence="4 7" id="KW-0747">Spliceosome</keyword>
<proteinExistence type="inferred from homology"/>
<accession>A0A2R6P358</accession>
<feature type="region of interest" description="Disordered" evidence="8">
    <location>
        <begin position="1"/>
        <end position="33"/>
    </location>
</feature>
<comment type="similarity">
    <text evidence="2 7">Belongs to the SLU7 family.</text>
</comment>
<comment type="subunit">
    <text evidence="7">Associated with the spliceosome.</text>
</comment>
<gene>
    <name evidence="9" type="ORF">CEY00_Acc21815</name>
</gene>
<dbReference type="PANTHER" id="PTHR12942:SF2">
    <property type="entry name" value="PRE-MRNA-SPLICING FACTOR SLU7"/>
    <property type="match status" value="1"/>
</dbReference>